<protein>
    <submittedName>
        <fullName evidence="2">Phage protein</fullName>
    </submittedName>
</protein>
<organism evidence="2 3">
    <name type="scientific">Streptococcus canis FSL Z3-227</name>
    <dbReference type="NCBI Taxonomy" id="482234"/>
    <lineage>
        <taxon>Bacteria</taxon>
        <taxon>Bacillati</taxon>
        <taxon>Bacillota</taxon>
        <taxon>Bacilli</taxon>
        <taxon>Lactobacillales</taxon>
        <taxon>Streptococcaceae</taxon>
        <taxon>Streptococcus</taxon>
    </lineage>
</organism>
<feature type="coiled-coil region" evidence="1">
    <location>
        <begin position="21"/>
        <end position="55"/>
    </location>
</feature>
<dbReference type="AlphaFoldDB" id="A0AAV3FQV6"/>
<dbReference type="Proteomes" id="UP000004423">
    <property type="component" value="Unassembled WGS sequence"/>
</dbReference>
<dbReference type="EMBL" id="AIDX01000001">
    <property type="protein sequence ID" value="EIQ81477.1"/>
    <property type="molecule type" value="Genomic_DNA"/>
</dbReference>
<evidence type="ECO:0000313" key="3">
    <source>
        <dbReference type="Proteomes" id="UP000004423"/>
    </source>
</evidence>
<sequence length="58" mass="7184">MSKFDDFKFSEDWESNYFEVQALLGQEIDKLQNRVVQLANENRRLKAENWQLRHRKRK</sequence>
<comment type="caution">
    <text evidence="2">The sequence shown here is derived from an EMBL/GenBank/DDBJ whole genome shotgun (WGS) entry which is preliminary data.</text>
</comment>
<gene>
    <name evidence="2" type="ORF">SCAZ3_03595</name>
</gene>
<reference evidence="2 3" key="1">
    <citation type="journal article" date="2012" name="PLoS ONE">
        <title>Gene Repertoire Evolution of Streptococcus pyogenes Inferred from Phylogenomic Analysis with Streptococcus canis and Streptococcus dysgalactiae.</title>
        <authorList>
            <person name="Lefebure T."/>
            <person name="Richards V.P."/>
            <person name="Lang P."/>
            <person name="Pavinski-Bitar P."/>
            <person name="Stanhope M.J."/>
        </authorList>
    </citation>
    <scope>NUCLEOTIDE SEQUENCE [LARGE SCALE GENOMIC DNA]</scope>
    <source>
        <strain evidence="2 3">FSL Z3-227</strain>
    </source>
</reference>
<name>A0AAV3FQV6_STRCB</name>
<keyword evidence="1" id="KW-0175">Coiled coil</keyword>
<accession>A0AAV3FQV6</accession>
<evidence type="ECO:0000256" key="1">
    <source>
        <dbReference type="SAM" id="Coils"/>
    </source>
</evidence>
<proteinExistence type="predicted"/>
<evidence type="ECO:0000313" key="2">
    <source>
        <dbReference type="EMBL" id="EIQ81477.1"/>
    </source>
</evidence>